<dbReference type="EMBL" id="JBBNAE010000010">
    <property type="protein sequence ID" value="KAK9091328.1"/>
    <property type="molecule type" value="Genomic_DNA"/>
</dbReference>
<evidence type="ECO:0000256" key="8">
    <source>
        <dbReference type="ARBA" id="ARBA00023242"/>
    </source>
</evidence>
<dbReference type="GO" id="GO:0033588">
    <property type="term" value="C:elongator holoenzyme complex"/>
    <property type="evidence" value="ECO:0007669"/>
    <property type="project" value="InterPro"/>
</dbReference>
<feature type="compositionally biased region" description="Acidic residues" evidence="9">
    <location>
        <begin position="354"/>
        <end position="371"/>
    </location>
</feature>
<dbReference type="GO" id="GO:0000049">
    <property type="term" value="F:tRNA binding"/>
    <property type="evidence" value="ECO:0007669"/>
    <property type="project" value="TreeGrafter"/>
</dbReference>
<comment type="pathway">
    <text evidence="3">tRNA modification; 5-methoxycarbonylmethyl-2-thiouridine-tRNA biosynthesis.</text>
</comment>
<sequence>MAETICRALRDGSLEGEHAPALAIKDTIRTAFGVDVFDHVLCYMASTILAQKSQSRGLVLVALDRSPSLYLNLLKCRGIDVFDSYTWIRVLDCYTDPLGWKERVNALSQKESSETLFKDVSDLDKLFDAVIQLGKEMVGQGKARFCVAIDSASMMLRHASLSSLGSLINKLRSYDQVSSIFWLIHSDLHEIRATSVLEYMSSMVASLEPIFQSSNEQRCNSENLLSIENDTREGKFVVRLKRRNGRVKVMCEEFRVEETGIKFLAVPSESEMVNQQILPKLQFNLQLSEKERNDKENVVLPFEHQGNGQTIQIYDGRRSLTLKQNDSTTSVSVPEEPHTETDQGKGEIHYLRDSDDELPDSDEDPDDDLDI</sequence>
<dbReference type="CDD" id="cd19496">
    <property type="entry name" value="Elp5"/>
    <property type="match status" value="1"/>
</dbReference>
<protein>
    <recommendedName>
        <fullName evidence="5">Elongator complex protein 5</fullName>
    </recommendedName>
</protein>
<evidence type="ECO:0000256" key="2">
    <source>
        <dbReference type="ARBA" id="ARBA00004496"/>
    </source>
</evidence>
<name>A0AAP0EKQ6_9MAGN</name>
<dbReference type="GO" id="GO:0005634">
    <property type="term" value="C:nucleus"/>
    <property type="evidence" value="ECO:0007669"/>
    <property type="project" value="UniProtKB-SubCell"/>
</dbReference>
<accession>A0AAP0EKQ6</accession>
<keyword evidence="6" id="KW-0963">Cytoplasm</keyword>
<dbReference type="PANTHER" id="PTHR15641:SF1">
    <property type="entry name" value="ELONGATOR COMPLEX PROTEIN 5"/>
    <property type="match status" value="1"/>
</dbReference>
<keyword evidence="11" id="KW-1185">Reference proteome</keyword>
<evidence type="ECO:0000313" key="10">
    <source>
        <dbReference type="EMBL" id="KAK9091328.1"/>
    </source>
</evidence>
<comment type="subcellular location">
    <subcellularLocation>
        <location evidence="2">Cytoplasm</location>
    </subcellularLocation>
    <subcellularLocation>
        <location evidence="1">Nucleus</location>
    </subcellularLocation>
</comment>
<gene>
    <name evidence="10" type="ORF">Sjap_024505</name>
</gene>
<evidence type="ECO:0000256" key="4">
    <source>
        <dbReference type="ARBA" id="ARBA00009567"/>
    </source>
</evidence>
<feature type="region of interest" description="Disordered" evidence="9">
    <location>
        <begin position="324"/>
        <end position="371"/>
    </location>
</feature>
<evidence type="ECO:0000256" key="3">
    <source>
        <dbReference type="ARBA" id="ARBA00005043"/>
    </source>
</evidence>
<keyword evidence="7" id="KW-0819">tRNA processing</keyword>
<dbReference type="GO" id="GO:0005829">
    <property type="term" value="C:cytosol"/>
    <property type="evidence" value="ECO:0007669"/>
    <property type="project" value="TreeGrafter"/>
</dbReference>
<dbReference type="Gene3D" id="3.40.50.300">
    <property type="entry name" value="P-loop containing nucleotide triphosphate hydrolases"/>
    <property type="match status" value="1"/>
</dbReference>
<evidence type="ECO:0000256" key="6">
    <source>
        <dbReference type="ARBA" id="ARBA00022490"/>
    </source>
</evidence>
<evidence type="ECO:0000256" key="5">
    <source>
        <dbReference type="ARBA" id="ARBA00020264"/>
    </source>
</evidence>
<evidence type="ECO:0000313" key="11">
    <source>
        <dbReference type="Proteomes" id="UP001417504"/>
    </source>
</evidence>
<dbReference type="InterPro" id="IPR019519">
    <property type="entry name" value="Elp5"/>
</dbReference>
<dbReference type="Proteomes" id="UP001417504">
    <property type="component" value="Unassembled WGS sequence"/>
</dbReference>
<keyword evidence="8" id="KW-0539">Nucleus</keyword>
<proteinExistence type="inferred from homology"/>
<reference evidence="10 11" key="1">
    <citation type="submission" date="2024-01" db="EMBL/GenBank/DDBJ databases">
        <title>Genome assemblies of Stephania.</title>
        <authorList>
            <person name="Yang L."/>
        </authorList>
    </citation>
    <scope>NUCLEOTIDE SEQUENCE [LARGE SCALE GENOMIC DNA]</scope>
    <source>
        <strain evidence="10">QJT</strain>
        <tissue evidence="10">Leaf</tissue>
    </source>
</reference>
<dbReference type="Pfam" id="PF10483">
    <property type="entry name" value="Elong_Iki1"/>
    <property type="match status" value="1"/>
</dbReference>
<evidence type="ECO:0000256" key="1">
    <source>
        <dbReference type="ARBA" id="ARBA00004123"/>
    </source>
</evidence>
<dbReference type="GO" id="GO:0002098">
    <property type="term" value="P:tRNA wobble uridine modification"/>
    <property type="evidence" value="ECO:0007669"/>
    <property type="project" value="InterPro"/>
</dbReference>
<feature type="compositionally biased region" description="Basic and acidic residues" evidence="9">
    <location>
        <begin position="335"/>
        <end position="353"/>
    </location>
</feature>
<evidence type="ECO:0000256" key="7">
    <source>
        <dbReference type="ARBA" id="ARBA00022694"/>
    </source>
</evidence>
<dbReference type="InterPro" id="IPR027417">
    <property type="entry name" value="P-loop_NTPase"/>
</dbReference>
<comment type="similarity">
    <text evidence="4">Belongs to the ELP5 family.</text>
</comment>
<dbReference type="AlphaFoldDB" id="A0AAP0EKQ6"/>
<dbReference type="PANTHER" id="PTHR15641">
    <property type="entry name" value="ELONGATOR COMPLEX PROTEIN 5"/>
    <property type="match status" value="1"/>
</dbReference>
<evidence type="ECO:0000256" key="9">
    <source>
        <dbReference type="SAM" id="MobiDB-lite"/>
    </source>
</evidence>
<organism evidence="10 11">
    <name type="scientific">Stephania japonica</name>
    <dbReference type="NCBI Taxonomy" id="461633"/>
    <lineage>
        <taxon>Eukaryota</taxon>
        <taxon>Viridiplantae</taxon>
        <taxon>Streptophyta</taxon>
        <taxon>Embryophyta</taxon>
        <taxon>Tracheophyta</taxon>
        <taxon>Spermatophyta</taxon>
        <taxon>Magnoliopsida</taxon>
        <taxon>Ranunculales</taxon>
        <taxon>Menispermaceae</taxon>
        <taxon>Menispermoideae</taxon>
        <taxon>Cissampelideae</taxon>
        <taxon>Stephania</taxon>
    </lineage>
</organism>
<comment type="caution">
    <text evidence="10">The sequence shown here is derived from an EMBL/GenBank/DDBJ whole genome shotgun (WGS) entry which is preliminary data.</text>
</comment>